<dbReference type="PANTHER" id="PTHR30435">
    <property type="entry name" value="FLAGELLAR PROTEIN"/>
    <property type="match status" value="1"/>
</dbReference>
<dbReference type="InterPro" id="IPR053967">
    <property type="entry name" value="LlgE_F_G-like_D1"/>
</dbReference>
<dbReference type="GO" id="GO:0009425">
    <property type="term" value="C:bacterial-type flagellum basal body"/>
    <property type="evidence" value="ECO:0007669"/>
    <property type="project" value="UniProtKB-SubCell"/>
</dbReference>
<dbReference type="EMBL" id="BAHD01000123">
    <property type="protein sequence ID" value="GAB98296.1"/>
    <property type="molecule type" value="Genomic_DNA"/>
</dbReference>
<evidence type="ECO:0000313" key="6">
    <source>
        <dbReference type="EMBL" id="GAB98296.1"/>
    </source>
</evidence>
<dbReference type="InterPro" id="IPR020013">
    <property type="entry name" value="Flagellar_FlgE/F/G"/>
</dbReference>
<dbReference type="InterPro" id="IPR001444">
    <property type="entry name" value="Flag_bb_rod_N"/>
</dbReference>
<dbReference type="SUPFAM" id="SSF117143">
    <property type="entry name" value="Flagellar hook protein flgE"/>
    <property type="match status" value="1"/>
</dbReference>
<organism evidence="6 7">
    <name type="scientific">Kineosphaera limosa NBRC 100340</name>
    <dbReference type="NCBI Taxonomy" id="1184609"/>
    <lineage>
        <taxon>Bacteria</taxon>
        <taxon>Bacillati</taxon>
        <taxon>Actinomycetota</taxon>
        <taxon>Actinomycetes</taxon>
        <taxon>Micrococcales</taxon>
        <taxon>Dermatophilaceae</taxon>
        <taxon>Kineosphaera</taxon>
    </lineage>
</organism>
<evidence type="ECO:0000313" key="7">
    <source>
        <dbReference type="Proteomes" id="UP000008366"/>
    </source>
</evidence>
<dbReference type="Proteomes" id="UP000008366">
    <property type="component" value="Unassembled WGS sequence"/>
</dbReference>
<dbReference type="Pfam" id="PF22692">
    <property type="entry name" value="LlgE_F_G_D1"/>
    <property type="match status" value="1"/>
</dbReference>
<evidence type="ECO:0000259" key="5">
    <source>
        <dbReference type="Pfam" id="PF22692"/>
    </source>
</evidence>
<dbReference type="GO" id="GO:0071978">
    <property type="term" value="P:bacterial-type flagellum-dependent swarming motility"/>
    <property type="evidence" value="ECO:0007669"/>
    <property type="project" value="TreeGrafter"/>
</dbReference>
<comment type="caution">
    <text evidence="6">The sequence shown here is derived from an EMBL/GenBank/DDBJ whole genome shotgun (WGS) entry which is preliminary data.</text>
</comment>
<dbReference type="Pfam" id="PF00460">
    <property type="entry name" value="Flg_bb_rod"/>
    <property type="match status" value="1"/>
</dbReference>
<comment type="similarity">
    <text evidence="1 2">Belongs to the flagella basal body rod proteins family.</text>
</comment>
<dbReference type="NCBIfam" id="TIGR03506">
    <property type="entry name" value="FlgEFG_subfam"/>
    <property type="match status" value="2"/>
</dbReference>
<dbReference type="InterPro" id="IPR010930">
    <property type="entry name" value="Flg_bb/hook_C_dom"/>
</dbReference>
<evidence type="ECO:0000259" key="4">
    <source>
        <dbReference type="Pfam" id="PF06429"/>
    </source>
</evidence>
<dbReference type="OrthoDB" id="9802553at2"/>
<keyword evidence="7" id="KW-1185">Reference proteome</keyword>
<dbReference type="Pfam" id="PF06429">
    <property type="entry name" value="Flg_bbr_C"/>
    <property type="match status" value="1"/>
</dbReference>
<evidence type="ECO:0000256" key="1">
    <source>
        <dbReference type="ARBA" id="ARBA00009677"/>
    </source>
</evidence>
<dbReference type="RefSeq" id="WP_006594828.1">
    <property type="nucleotide sequence ID" value="NZ_BAHD01000123.1"/>
</dbReference>
<feature type="domain" description="Flagellar hook protein FlgE/F/G-like D1" evidence="5">
    <location>
        <begin position="98"/>
        <end position="165"/>
    </location>
</feature>
<comment type="subcellular location">
    <subcellularLocation>
        <location evidence="2">Bacterial flagellum basal body</location>
    </subcellularLocation>
</comment>
<keyword evidence="2" id="KW-0975">Bacterial flagellum</keyword>
<feature type="domain" description="Flagellar basal-body/hook protein C-terminal" evidence="4">
    <location>
        <begin position="222"/>
        <end position="266"/>
    </location>
</feature>
<dbReference type="PANTHER" id="PTHR30435:SF19">
    <property type="entry name" value="FLAGELLAR BASAL-BODY ROD PROTEIN FLGG"/>
    <property type="match status" value="1"/>
</dbReference>
<feature type="domain" description="Flagellar basal body rod protein N-terminal" evidence="3">
    <location>
        <begin position="7"/>
        <end position="35"/>
    </location>
</feature>
<dbReference type="eggNOG" id="COG4786">
    <property type="taxonomic scope" value="Bacteria"/>
</dbReference>
<sequence>MFRSYDVAVSGLRSHQNYIDVTSNNIANVNSDGFKASRALFEDTLTALARGVNMQPRPQPNGAINAAMIGLGVRTAGVEGDFSQGAFKITNIATDMGIEGEGYFVLRGNDGPVYTRNGNFTFDANGTLRAGDGKPVLGTNNQPITAPAGRGQASHLSIGQGGQVALLNPAGPATILGTIQMARFNNNAGLERVGNSEFAQTVASGAPITGVGGQNGIGRLISGVTEASNVDMGAEFTNLIMAQRGLTASSRVMTTTDELVDRINQMK</sequence>
<proteinExistence type="inferred from homology"/>
<keyword evidence="6" id="KW-0282">Flagellum</keyword>
<name>K6WWX9_9MICO</name>
<keyword evidence="6" id="KW-0966">Cell projection</keyword>
<evidence type="ECO:0000256" key="2">
    <source>
        <dbReference type="RuleBase" id="RU362116"/>
    </source>
</evidence>
<gene>
    <name evidence="6" type="primary">flgE</name>
    <name evidence="6" type="ORF">KILIM_123_00040</name>
</gene>
<dbReference type="AlphaFoldDB" id="K6WWX9"/>
<reference evidence="6 7" key="1">
    <citation type="submission" date="2012-08" db="EMBL/GenBank/DDBJ databases">
        <title>Whole genome shotgun sequence of Kineosphaera limosa NBRC 100340.</title>
        <authorList>
            <person name="Yoshida I."/>
            <person name="Isaki S."/>
            <person name="Hosoyama A."/>
            <person name="Tsuchikane K."/>
            <person name="Katsumata H."/>
            <person name="Ando Y."/>
            <person name="Ohji S."/>
            <person name="Hamada M."/>
            <person name="Tamura T."/>
            <person name="Yamazoe A."/>
            <person name="Yamazaki S."/>
            <person name="Fujita N."/>
        </authorList>
    </citation>
    <scope>NUCLEOTIDE SEQUENCE [LARGE SCALE GENOMIC DNA]</scope>
    <source>
        <strain evidence="6 7">NBRC 100340</strain>
    </source>
</reference>
<keyword evidence="6" id="KW-0969">Cilium</keyword>
<evidence type="ECO:0000259" key="3">
    <source>
        <dbReference type="Pfam" id="PF00460"/>
    </source>
</evidence>
<accession>K6WWX9</accession>
<protein>
    <submittedName>
        <fullName evidence="6">Putative flagellar hook protein FlgE</fullName>
    </submittedName>
</protein>
<dbReference type="STRING" id="1184609.KILIM_123_00040"/>
<dbReference type="InterPro" id="IPR037925">
    <property type="entry name" value="FlgE/F/G-like"/>
</dbReference>